<sequence length="355" mass="40460">MLTLDNPITRIIADRKYRWLRYTLLIGLTLVLSFKGDIGVSNDPRPPELLRAIIIADTIGFFLITGVNLLLIRVLIPRLLFRSKVFLFAISFFLLLVLIYFVVWSLDNFLIEPVVPGINTLQHIDLSLVTFAQISAVVSVILGAVVGMVIFKKWINDVQLMNELHQANLRTELEQLKSQVNPHFLFNTLNNLVVLTKTDPEKASQMLLGLSDLLRYQLYDSARDKILLSKDIAFMQNLLALEKIRKNNFDYEIQKEGNTDKVNLPPFLFIPFVENAIKHGASTVGYSYLKINFRVDDKQLHFSSENSKPPVKNNIIGGLGLANIKRRLELLYPGKHSLQITDDSDRYIVNLILSL</sequence>
<dbReference type="Gene3D" id="3.30.565.10">
    <property type="entry name" value="Histidine kinase-like ATPase, C-terminal domain"/>
    <property type="match status" value="1"/>
</dbReference>
<dbReference type="STRING" id="1349421.OI18_12530"/>
<gene>
    <name evidence="3" type="ORF">OI18_12530</name>
</gene>
<dbReference type="GO" id="GO:0000155">
    <property type="term" value="F:phosphorelay sensor kinase activity"/>
    <property type="evidence" value="ECO:0007669"/>
    <property type="project" value="InterPro"/>
</dbReference>
<feature type="transmembrane region" description="Helical" evidence="1">
    <location>
        <begin position="85"/>
        <end position="106"/>
    </location>
</feature>
<organism evidence="3 4">
    <name type="scientific">Flavihumibacter solisilvae</name>
    <dbReference type="NCBI Taxonomy" id="1349421"/>
    <lineage>
        <taxon>Bacteria</taxon>
        <taxon>Pseudomonadati</taxon>
        <taxon>Bacteroidota</taxon>
        <taxon>Chitinophagia</taxon>
        <taxon>Chitinophagales</taxon>
        <taxon>Chitinophagaceae</taxon>
        <taxon>Flavihumibacter</taxon>
    </lineage>
</organism>
<proteinExistence type="predicted"/>
<evidence type="ECO:0000313" key="4">
    <source>
        <dbReference type="Proteomes" id="UP000031408"/>
    </source>
</evidence>
<dbReference type="EMBL" id="JSVC01000013">
    <property type="protein sequence ID" value="KIC94464.1"/>
    <property type="molecule type" value="Genomic_DNA"/>
</dbReference>
<protein>
    <recommendedName>
        <fullName evidence="2">Signal transduction histidine kinase internal region domain-containing protein</fullName>
    </recommendedName>
</protein>
<dbReference type="InterPro" id="IPR036890">
    <property type="entry name" value="HATPase_C_sf"/>
</dbReference>
<dbReference type="InterPro" id="IPR050640">
    <property type="entry name" value="Bact_2-comp_sensor_kinase"/>
</dbReference>
<keyword evidence="1" id="KW-0812">Transmembrane</keyword>
<keyword evidence="1" id="KW-0472">Membrane</keyword>
<dbReference type="PANTHER" id="PTHR34220">
    <property type="entry name" value="SENSOR HISTIDINE KINASE YPDA"/>
    <property type="match status" value="1"/>
</dbReference>
<dbReference type="InterPro" id="IPR010559">
    <property type="entry name" value="Sig_transdc_His_kin_internal"/>
</dbReference>
<name>A0A0C1IVD8_9BACT</name>
<feature type="transmembrane region" description="Helical" evidence="1">
    <location>
        <begin position="20"/>
        <end position="40"/>
    </location>
</feature>
<keyword evidence="4" id="KW-1185">Reference proteome</keyword>
<accession>A0A0C1IVD8</accession>
<dbReference type="Proteomes" id="UP000031408">
    <property type="component" value="Unassembled WGS sequence"/>
</dbReference>
<dbReference type="AlphaFoldDB" id="A0A0C1IVD8"/>
<evidence type="ECO:0000256" key="1">
    <source>
        <dbReference type="SAM" id="Phobius"/>
    </source>
</evidence>
<evidence type="ECO:0000259" key="2">
    <source>
        <dbReference type="Pfam" id="PF06580"/>
    </source>
</evidence>
<comment type="caution">
    <text evidence="3">The sequence shown here is derived from an EMBL/GenBank/DDBJ whole genome shotgun (WGS) entry which is preliminary data.</text>
</comment>
<feature type="domain" description="Signal transduction histidine kinase internal region" evidence="2">
    <location>
        <begin position="172"/>
        <end position="247"/>
    </location>
</feature>
<keyword evidence="1" id="KW-1133">Transmembrane helix</keyword>
<feature type="transmembrane region" description="Helical" evidence="1">
    <location>
        <begin position="126"/>
        <end position="151"/>
    </location>
</feature>
<dbReference type="PANTHER" id="PTHR34220:SF7">
    <property type="entry name" value="SENSOR HISTIDINE KINASE YPDA"/>
    <property type="match status" value="1"/>
</dbReference>
<feature type="transmembrane region" description="Helical" evidence="1">
    <location>
        <begin position="52"/>
        <end position="76"/>
    </location>
</feature>
<reference evidence="3 4" key="1">
    <citation type="submission" date="2014-11" db="EMBL/GenBank/DDBJ databases">
        <title>Genome sequence of Flavihumibacter solisilvae 3-3.</title>
        <authorList>
            <person name="Zhou G."/>
            <person name="Li M."/>
            <person name="Wang G."/>
        </authorList>
    </citation>
    <scope>NUCLEOTIDE SEQUENCE [LARGE SCALE GENOMIC DNA]</scope>
    <source>
        <strain evidence="3 4">3-3</strain>
    </source>
</reference>
<dbReference type="GO" id="GO:0016020">
    <property type="term" value="C:membrane"/>
    <property type="evidence" value="ECO:0007669"/>
    <property type="project" value="InterPro"/>
</dbReference>
<evidence type="ECO:0000313" key="3">
    <source>
        <dbReference type="EMBL" id="KIC94464.1"/>
    </source>
</evidence>
<dbReference type="Pfam" id="PF06580">
    <property type="entry name" value="His_kinase"/>
    <property type="match status" value="1"/>
</dbReference>